<dbReference type="EMBL" id="BPQV01000005">
    <property type="protein sequence ID" value="GJE27148.1"/>
    <property type="molecule type" value="Genomic_DNA"/>
</dbReference>
<dbReference type="Proteomes" id="UP001055156">
    <property type="component" value="Unassembled WGS sequence"/>
</dbReference>
<organism evidence="3 4">
    <name type="scientific">Methylobacterium organophilum</name>
    <dbReference type="NCBI Taxonomy" id="410"/>
    <lineage>
        <taxon>Bacteria</taxon>
        <taxon>Pseudomonadati</taxon>
        <taxon>Pseudomonadota</taxon>
        <taxon>Alphaproteobacteria</taxon>
        <taxon>Hyphomicrobiales</taxon>
        <taxon>Methylobacteriaceae</taxon>
        <taxon>Methylobacterium</taxon>
    </lineage>
</organism>
<dbReference type="RefSeq" id="WP_238311008.1">
    <property type="nucleotide sequence ID" value="NZ_BPQV01000005.1"/>
</dbReference>
<proteinExistence type="predicted"/>
<keyword evidence="4" id="KW-1185">Reference proteome</keyword>
<evidence type="ECO:0000256" key="2">
    <source>
        <dbReference type="SAM" id="SignalP"/>
    </source>
</evidence>
<accession>A0ABQ4T748</accession>
<reference evidence="3" key="1">
    <citation type="journal article" date="2021" name="Front. Microbiol.">
        <title>Comprehensive Comparative Genomics and Phenotyping of Methylobacterium Species.</title>
        <authorList>
            <person name="Alessa O."/>
            <person name="Ogura Y."/>
            <person name="Fujitani Y."/>
            <person name="Takami H."/>
            <person name="Hayashi T."/>
            <person name="Sahin N."/>
            <person name="Tani A."/>
        </authorList>
    </citation>
    <scope>NUCLEOTIDE SEQUENCE</scope>
    <source>
        <strain evidence="3">NBRC 15689</strain>
    </source>
</reference>
<keyword evidence="2" id="KW-0732">Signal</keyword>
<evidence type="ECO:0000256" key="1">
    <source>
        <dbReference type="SAM" id="MobiDB-lite"/>
    </source>
</evidence>
<comment type="caution">
    <text evidence="3">The sequence shown here is derived from an EMBL/GenBank/DDBJ whole genome shotgun (WGS) entry which is preliminary data.</text>
</comment>
<feature type="chain" id="PRO_5045984198" evidence="2">
    <location>
        <begin position="27"/>
        <end position="82"/>
    </location>
</feature>
<name>A0ABQ4T748_METOR</name>
<gene>
    <name evidence="3" type="ORF">LKMONMHP_2004</name>
</gene>
<protein>
    <submittedName>
        <fullName evidence="3">Uncharacterized protein</fullName>
    </submittedName>
</protein>
<sequence>MSTTLLARLALAAALSAGLPATAALAQSYTAPAGIPTQTAPGATVETGRGRALPTLLPNRGDDLSTGSINRRHRSEERNPRR</sequence>
<reference evidence="3" key="2">
    <citation type="submission" date="2021-08" db="EMBL/GenBank/DDBJ databases">
        <authorList>
            <person name="Tani A."/>
            <person name="Ola A."/>
            <person name="Ogura Y."/>
            <person name="Katsura K."/>
            <person name="Hayashi T."/>
        </authorList>
    </citation>
    <scope>NUCLEOTIDE SEQUENCE</scope>
    <source>
        <strain evidence="3">NBRC 15689</strain>
    </source>
</reference>
<evidence type="ECO:0000313" key="4">
    <source>
        <dbReference type="Proteomes" id="UP001055156"/>
    </source>
</evidence>
<feature type="region of interest" description="Disordered" evidence="1">
    <location>
        <begin position="33"/>
        <end position="82"/>
    </location>
</feature>
<evidence type="ECO:0000313" key="3">
    <source>
        <dbReference type="EMBL" id="GJE27148.1"/>
    </source>
</evidence>
<feature type="signal peptide" evidence="2">
    <location>
        <begin position="1"/>
        <end position="26"/>
    </location>
</feature>